<feature type="compositionally biased region" description="Basic and acidic residues" evidence="1">
    <location>
        <begin position="21"/>
        <end position="32"/>
    </location>
</feature>
<evidence type="ECO:0000313" key="2">
    <source>
        <dbReference type="EMBL" id="SFS92612.1"/>
    </source>
</evidence>
<gene>
    <name evidence="2" type="ORF">SAMN04488556_3428</name>
</gene>
<protein>
    <submittedName>
        <fullName evidence="2">Uncharacterized protein</fullName>
    </submittedName>
</protein>
<dbReference type="RefSeq" id="WP_139231205.1">
    <property type="nucleotide sequence ID" value="NZ_FOZS01000003.1"/>
</dbReference>
<sequence>MDTESGATTNRSENGSNETGTDERHANERTDDSDSIPGFTTGTGLLGGALSLEWLRRRAVTDEPDE</sequence>
<accession>A0A1I6TTR4</accession>
<reference evidence="3" key="1">
    <citation type="submission" date="2016-10" db="EMBL/GenBank/DDBJ databases">
        <authorList>
            <person name="Varghese N."/>
            <person name="Submissions S."/>
        </authorList>
    </citation>
    <scope>NUCLEOTIDE SEQUENCE [LARGE SCALE GENOMIC DNA]</scope>
    <source>
        <strain evidence="3">DSM 22427</strain>
    </source>
</reference>
<name>A0A1I6TTR4_9EURY</name>
<dbReference type="AlphaFoldDB" id="A0A1I6TTR4"/>
<evidence type="ECO:0000256" key="1">
    <source>
        <dbReference type="SAM" id="MobiDB-lite"/>
    </source>
</evidence>
<keyword evidence="3" id="KW-1185">Reference proteome</keyword>
<dbReference type="EMBL" id="FOZS01000003">
    <property type="protein sequence ID" value="SFS92612.1"/>
    <property type="molecule type" value="Genomic_DNA"/>
</dbReference>
<evidence type="ECO:0000313" key="3">
    <source>
        <dbReference type="Proteomes" id="UP000199199"/>
    </source>
</evidence>
<feature type="compositionally biased region" description="Polar residues" evidence="1">
    <location>
        <begin position="1"/>
        <end position="19"/>
    </location>
</feature>
<feature type="region of interest" description="Disordered" evidence="1">
    <location>
        <begin position="1"/>
        <end position="47"/>
    </location>
</feature>
<dbReference type="Proteomes" id="UP000199199">
    <property type="component" value="Unassembled WGS sequence"/>
</dbReference>
<proteinExistence type="predicted"/>
<organism evidence="2 3">
    <name type="scientific">Halostagnicola kamekurae</name>
    <dbReference type="NCBI Taxonomy" id="619731"/>
    <lineage>
        <taxon>Archaea</taxon>
        <taxon>Methanobacteriati</taxon>
        <taxon>Methanobacteriota</taxon>
        <taxon>Stenosarchaea group</taxon>
        <taxon>Halobacteria</taxon>
        <taxon>Halobacteriales</taxon>
        <taxon>Natrialbaceae</taxon>
        <taxon>Halostagnicola</taxon>
    </lineage>
</organism>